<organism evidence="2 3">
    <name type="scientific">Cylindrobasidium torrendii FP15055 ss-10</name>
    <dbReference type="NCBI Taxonomy" id="1314674"/>
    <lineage>
        <taxon>Eukaryota</taxon>
        <taxon>Fungi</taxon>
        <taxon>Dikarya</taxon>
        <taxon>Basidiomycota</taxon>
        <taxon>Agaricomycotina</taxon>
        <taxon>Agaricomycetes</taxon>
        <taxon>Agaricomycetidae</taxon>
        <taxon>Agaricales</taxon>
        <taxon>Marasmiineae</taxon>
        <taxon>Physalacriaceae</taxon>
        <taxon>Cylindrobasidium</taxon>
    </lineage>
</organism>
<evidence type="ECO:0000313" key="3">
    <source>
        <dbReference type="Proteomes" id="UP000054007"/>
    </source>
</evidence>
<evidence type="ECO:0000313" key="2">
    <source>
        <dbReference type="EMBL" id="KIY63210.1"/>
    </source>
</evidence>
<proteinExistence type="predicted"/>
<dbReference type="AlphaFoldDB" id="A0A0D7AZ35"/>
<dbReference type="Proteomes" id="UP000054007">
    <property type="component" value="Unassembled WGS sequence"/>
</dbReference>
<name>A0A0D7AZ35_9AGAR</name>
<gene>
    <name evidence="2" type="ORF">CYLTODRAFT_426306</name>
</gene>
<reference evidence="2 3" key="1">
    <citation type="journal article" date="2015" name="Fungal Genet. Biol.">
        <title>Evolution of novel wood decay mechanisms in Agaricales revealed by the genome sequences of Fistulina hepatica and Cylindrobasidium torrendii.</title>
        <authorList>
            <person name="Floudas D."/>
            <person name="Held B.W."/>
            <person name="Riley R."/>
            <person name="Nagy L.G."/>
            <person name="Koehler G."/>
            <person name="Ransdell A.S."/>
            <person name="Younus H."/>
            <person name="Chow J."/>
            <person name="Chiniquy J."/>
            <person name="Lipzen A."/>
            <person name="Tritt A."/>
            <person name="Sun H."/>
            <person name="Haridas S."/>
            <person name="LaButti K."/>
            <person name="Ohm R.A."/>
            <person name="Kues U."/>
            <person name="Blanchette R.A."/>
            <person name="Grigoriev I.V."/>
            <person name="Minto R.E."/>
            <person name="Hibbett D.S."/>
        </authorList>
    </citation>
    <scope>NUCLEOTIDE SEQUENCE [LARGE SCALE GENOMIC DNA]</scope>
    <source>
        <strain evidence="2 3">FP15055 ss-10</strain>
    </source>
</reference>
<dbReference type="EMBL" id="KN880713">
    <property type="protein sequence ID" value="KIY63210.1"/>
    <property type="molecule type" value="Genomic_DNA"/>
</dbReference>
<keyword evidence="1" id="KW-0732">Signal</keyword>
<protein>
    <submittedName>
        <fullName evidence="2">Uncharacterized protein</fullName>
    </submittedName>
</protein>
<accession>A0A0D7AZ35</accession>
<evidence type="ECO:0000256" key="1">
    <source>
        <dbReference type="SAM" id="SignalP"/>
    </source>
</evidence>
<dbReference type="OrthoDB" id="3062174at2759"/>
<sequence>MLRRQAILPLGYIVLLSSHPIFADDGYEQLNNGKGKTPCDLADEIEDCALSSRALASRFPNASNFLPRSHQYPRDSPDPSDCTCTNVYFNTHSACLSIQNNPTITADEWRAKCQAANLQVKNKDFEEYEIPAWAHVDLPEGSHTFDIASALRSVSPTFVILMNPLNVVRQPQQQLASPPDGPITR</sequence>
<keyword evidence="3" id="KW-1185">Reference proteome</keyword>
<feature type="chain" id="PRO_5002316549" evidence="1">
    <location>
        <begin position="24"/>
        <end position="185"/>
    </location>
</feature>
<feature type="signal peptide" evidence="1">
    <location>
        <begin position="1"/>
        <end position="23"/>
    </location>
</feature>